<evidence type="ECO:0000256" key="1">
    <source>
        <dbReference type="ARBA" id="ARBA00001947"/>
    </source>
</evidence>
<dbReference type="InterPro" id="IPR001365">
    <property type="entry name" value="A_deaminase_dom"/>
</dbReference>
<evidence type="ECO:0000256" key="2">
    <source>
        <dbReference type="ARBA" id="ARBA00006676"/>
    </source>
</evidence>
<dbReference type="PANTHER" id="PTHR11409">
    <property type="entry name" value="ADENOSINE DEAMINASE"/>
    <property type="match status" value="1"/>
</dbReference>
<dbReference type="PANTHER" id="PTHR11409:SF43">
    <property type="entry name" value="ADENOSINE DEAMINASE"/>
    <property type="match status" value="1"/>
</dbReference>
<dbReference type="InterPro" id="IPR032466">
    <property type="entry name" value="Metal_Hydrolase"/>
</dbReference>
<reference evidence="8 9" key="1">
    <citation type="submission" date="2021-07" db="EMBL/GenBank/DDBJ databases">
        <title>Paenibacillus radiodurans sp. nov., isolated from the southeastern edge of Tengger Desert.</title>
        <authorList>
            <person name="Zhang G."/>
        </authorList>
    </citation>
    <scope>NUCLEOTIDE SEQUENCE [LARGE SCALE GENOMIC DNA]</scope>
    <source>
        <strain evidence="8 9">CCM 7311</strain>
    </source>
</reference>
<dbReference type="Gene3D" id="3.20.20.140">
    <property type="entry name" value="Metal-dependent hydrolases"/>
    <property type="match status" value="1"/>
</dbReference>
<comment type="similarity">
    <text evidence="2">Belongs to the metallo-dependent hydrolases superfamily. Adenosine and AMP deaminases family.</text>
</comment>
<dbReference type="InterPro" id="IPR006330">
    <property type="entry name" value="Ado/ade_deaminase"/>
</dbReference>
<name>A0ABS7CHJ7_9BACL</name>
<evidence type="ECO:0000313" key="9">
    <source>
        <dbReference type="Proteomes" id="UP001519887"/>
    </source>
</evidence>
<organism evidence="8 9">
    <name type="scientific">Paenibacillus sepulcri</name>
    <dbReference type="NCBI Taxonomy" id="359917"/>
    <lineage>
        <taxon>Bacteria</taxon>
        <taxon>Bacillati</taxon>
        <taxon>Bacillota</taxon>
        <taxon>Bacilli</taxon>
        <taxon>Bacillales</taxon>
        <taxon>Paenibacillaceae</taxon>
        <taxon>Paenibacillus</taxon>
    </lineage>
</organism>
<keyword evidence="6" id="KW-0862">Zinc</keyword>
<dbReference type="SUPFAM" id="SSF51556">
    <property type="entry name" value="Metallo-dependent hydrolases"/>
    <property type="match status" value="1"/>
</dbReference>
<evidence type="ECO:0000256" key="3">
    <source>
        <dbReference type="ARBA" id="ARBA00012784"/>
    </source>
</evidence>
<dbReference type="Proteomes" id="UP001519887">
    <property type="component" value="Unassembled WGS sequence"/>
</dbReference>
<feature type="domain" description="Adenosine deaminase" evidence="7">
    <location>
        <begin position="1"/>
        <end position="130"/>
    </location>
</feature>
<proteinExistence type="inferred from homology"/>
<feature type="non-terminal residue" evidence="8">
    <location>
        <position position="1"/>
    </location>
</feature>
<keyword evidence="5" id="KW-0378">Hydrolase</keyword>
<evidence type="ECO:0000256" key="4">
    <source>
        <dbReference type="ARBA" id="ARBA00022723"/>
    </source>
</evidence>
<gene>
    <name evidence="8" type="ORF">K0U00_40690</name>
</gene>
<evidence type="ECO:0000313" key="8">
    <source>
        <dbReference type="EMBL" id="MBW7460401.1"/>
    </source>
</evidence>
<comment type="cofactor">
    <cofactor evidence="1">
        <name>Zn(2+)</name>
        <dbReference type="ChEBI" id="CHEBI:29105"/>
    </cofactor>
</comment>
<keyword evidence="4" id="KW-0479">Metal-binding</keyword>
<dbReference type="Pfam" id="PF00962">
    <property type="entry name" value="A_deaminase"/>
    <property type="match status" value="1"/>
</dbReference>
<keyword evidence="9" id="KW-1185">Reference proteome</keyword>
<protein>
    <recommendedName>
        <fullName evidence="3">adenosine deaminase</fullName>
        <ecNumber evidence="3">3.5.4.4</ecNumber>
    </recommendedName>
</protein>
<evidence type="ECO:0000256" key="6">
    <source>
        <dbReference type="ARBA" id="ARBA00022833"/>
    </source>
</evidence>
<dbReference type="EMBL" id="JAHZIK010002205">
    <property type="protein sequence ID" value="MBW7460401.1"/>
    <property type="molecule type" value="Genomic_DNA"/>
</dbReference>
<comment type="caution">
    <text evidence="8">The sequence shown here is derived from an EMBL/GenBank/DDBJ whole genome shotgun (WGS) entry which is preliminary data.</text>
</comment>
<dbReference type="EC" id="3.5.4.4" evidence="3"/>
<accession>A0ABS7CHJ7</accession>
<evidence type="ECO:0000256" key="5">
    <source>
        <dbReference type="ARBA" id="ARBA00022801"/>
    </source>
</evidence>
<sequence>AGPANIREAIVHHGASRIGHGVRLDEDLEVFELVKARQIPLEMCPVSNLQTKAVAAWSSYPLRKYAEEGLIVTVNTDNRTVSGTSLTMEYRKLMEHCGVTAGDIAGFIRNGLNAAFVEDAVKQRLLRQFDNACAELGLAPG</sequence>
<evidence type="ECO:0000259" key="7">
    <source>
        <dbReference type="Pfam" id="PF00962"/>
    </source>
</evidence>